<proteinExistence type="predicted"/>
<protein>
    <submittedName>
        <fullName evidence="2">Uncharacterized protein</fullName>
    </submittedName>
</protein>
<keyword evidence="1" id="KW-0732">Signal</keyword>
<reference evidence="2" key="1">
    <citation type="submission" date="2022-11" db="UniProtKB">
        <authorList>
            <consortium name="EnsemblMetazoa"/>
        </authorList>
    </citation>
    <scope>IDENTIFICATION</scope>
</reference>
<dbReference type="Proteomes" id="UP000887568">
    <property type="component" value="Unplaced"/>
</dbReference>
<accession>A0A914AX18</accession>
<evidence type="ECO:0000313" key="2">
    <source>
        <dbReference type="EnsemblMetazoa" id="XP_038068670.1"/>
    </source>
</evidence>
<feature type="chain" id="PRO_5037999994" evidence="1">
    <location>
        <begin position="20"/>
        <end position="132"/>
    </location>
</feature>
<dbReference type="OrthoDB" id="10134841at2759"/>
<sequence>MKSVILFVAVLALTSLTTGIETCPKWTTFSETMYSVCLSSKTYSWDMGMKYCYQDMVGSHLCTLKELAALYELGARDNHWGLTNGHDRDARMSPCGDYKGAECYNNGAPEPYFPNTPRPNSWDEVYCCKSWK</sequence>
<name>A0A914AX18_PATMI</name>
<evidence type="ECO:0000313" key="3">
    <source>
        <dbReference type="Proteomes" id="UP000887568"/>
    </source>
</evidence>
<dbReference type="GeneID" id="119738026"/>
<dbReference type="OMA" id="DARMSPC"/>
<keyword evidence="3" id="KW-1185">Reference proteome</keyword>
<evidence type="ECO:0000256" key="1">
    <source>
        <dbReference type="SAM" id="SignalP"/>
    </source>
</evidence>
<dbReference type="RefSeq" id="XP_038068670.1">
    <property type="nucleotide sequence ID" value="XM_038212742.1"/>
</dbReference>
<dbReference type="EnsemblMetazoa" id="XM_038212742.1">
    <property type="protein sequence ID" value="XP_038068670.1"/>
    <property type="gene ID" value="LOC119738026"/>
</dbReference>
<feature type="signal peptide" evidence="1">
    <location>
        <begin position="1"/>
        <end position="19"/>
    </location>
</feature>
<organism evidence="2 3">
    <name type="scientific">Patiria miniata</name>
    <name type="common">Bat star</name>
    <name type="synonym">Asterina miniata</name>
    <dbReference type="NCBI Taxonomy" id="46514"/>
    <lineage>
        <taxon>Eukaryota</taxon>
        <taxon>Metazoa</taxon>
        <taxon>Echinodermata</taxon>
        <taxon>Eleutherozoa</taxon>
        <taxon>Asterozoa</taxon>
        <taxon>Asteroidea</taxon>
        <taxon>Valvatacea</taxon>
        <taxon>Valvatida</taxon>
        <taxon>Asterinidae</taxon>
        <taxon>Patiria</taxon>
    </lineage>
</organism>
<dbReference type="AlphaFoldDB" id="A0A914AX18"/>